<dbReference type="AlphaFoldDB" id="A0A6G0ID96"/>
<name>A0A6G0ID96_LARCR</name>
<evidence type="ECO:0000256" key="5">
    <source>
        <dbReference type="ARBA" id="ARBA00022786"/>
    </source>
</evidence>
<dbReference type="GO" id="GO:0006511">
    <property type="term" value="P:ubiquitin-dependent protein catabolic process"/>
    <property type="evidence" value="ECO:0007669"/>
    <property type="project" value="TreeGrafter"/>
</dbReference>
<evidence type="ECO:0000256" key="2">
    <source>
        <dbReference type="ARBA" id="ARBA00004906"/>
    </source>
</evidence>
<comment type="caution">
    <text evidence="6">Lacks conserved residue(s) required for the propagation of feature annotation.</text>
</comment>
<dbReference type="Pfam" id="PF00632">
    <property type="entry name" value="HECT"/>
    <property type="match status" value="1"/>
</dbReference>
<keyword evidence="9" id="KW-1185">Reference proteome</keyword>
<feature type="domain" description="HECT" evidence="7">
    <location>
        <begin position="353"/>
        <end position="425"/>
    </location>
</feature>
<dbReference type="PROSITE" id="PS50237">
    <property type="entry name" value="HECT"/>
    <property type="match status" value="2"/>
</dbReference>
<sequence>MHGGPLRLLPVPADLVANGVPDNDFIIDDSEDGEEDDMFDISSENGVIPLEEVDLCTILRTFKEEHISDDQISIICIRRRKLLESAIKAISRVTFSWTDLPQIEFVGEDADDMGGPQREFFRLLMIELQTSLGIFEGKAGQVFFTYDQAALEQRKYFKGGNLIAWSIAHGGPCIRALDPSLFQLMCGQEPQLEQFDSHVLPDPDVQSKLKQIQQCKTAEDLTALQQDLGDWIAECGIPGIFNATVEDMPKIYAYVVKHYIFLRTAKMIHQFTDGMNAYGKLWDLVMDNWIAFLPLFTNMQEPLSKAAFKAIFRYNYSTRGSNHREAEEDTIFSWEMVLNMIEDKVTELRFEDLLIFVTGADEVPALGFPRKPCIDFYEQEAGQRRLPYASTCAMCLYLPRGITEEDKLHEMLFQATRDSLGFGKV</sequence>
<feature type="domain" description="HECT" evidence="7">
    <location>
        <begin position="102"/>
        <end position="128"/>
    </location>
</feature>
<dbReference type="InterPro" id="IPR000569">
    <property type="entry name" value="HECT_dom"/>
</dbReference>
<dbReference type="InterPro" id="IPR035983">
    <property type="entry name" value="Hect_E3_ubiquitin_ligase"/>
</dbReference>
<dbReference type="InterPro" id="IPR050409">
    <property type="entry name" value="E3_ubiq-protein_ligase"/>
</dbReference>
<gene>
    <name evidence="8" type="ORF">D5F01_LYC11170</name>
</gene>
<accession>A0A6G0ID96</accession>
<dbReference type="GO" id="GO:0016567">
    <property type="term" value="P:protein ubiquitination"/>
    <property type="evidence" value="ECO:0007669"/>
    <property type="project" value="TreeGrafter"/>
</dbReference>
<dbReference type="SUPFAM" id="SSF56204">
    <property type="entry name" value="Hect, E3 ligase catalytic domain"/>
    <property type="match status" value="1"/>
</dbReference>
<dbReference type="PANTHER" id="PTHR11254">
    <property type="entry name" value="HECT DOMAIN UBIQUITIN-PROTEIN LIGASE"/>
    <property type="match status" value="1"/>
</dbReference>
<dbReference type="Gene3D" id="3.90.1750.10">
    <property type="entry name" value="Hect, E3 ligase catalytic domains"/>
    <property type="match status" value="1"/>
</dbReference>
<feature type="active site" description="Glycyl thioester intermediate" evidence="6">
    <location>
        <position position="392"/>
    </location>
</feature>
<dbReference type="Gene3D" id="3.30.2410.10">
    <property type="entry name" value="Hect, E3 ligase catalytic domain"/>
    <property type="match status" value="1"/>
</dbReference>
<keyword evidence="4" id="KW-0808">Transferase</keyword>
<dbReference type="Proteomes" id="UP000424527">
    <property type="component" value="Unassembled WGS sequence"/>
</dbReference>
<proteinExistence type="predicted"/>
<dbReference type="EC" id="2.3.2.26" evidence="3"/>
<dbReference type="SMART" id="SM00119">
    <property type="entry name" value="HECTc"/>
    <property type="match status" value="1"/>
</dbReference>
<reference evidence="8 9" key="1">
    <citation type="submission" date="2019-07" db="EMBL/GenBank/DDBJ databases">
        <title>Chromosome genome assembly for large yellow croaker.</title>
        <authorList>
            <person name="Xiao S."/>
        </authorList>
    </citation>
    <scope>NUCLEOTIDE SEQUENCE [LARGE SCALE GENOMIC DNA]</scope>
    <source>
        <strain evidence="8">JMULYC20181020</strain>
        <tissue evidence="8">Muscle</tissue>
    </source>
</reference>
<evidence type="ECO:0000256" key="4">
    <source>
        <dbReference type="ARBA" id="ARBA00022679"/>
    </source>
</evidence>
<dbReference type="GO" id="GO:0061630">
    <property type="term" value="F:ubiquitin protein ligase activity"/>
    <property type="evidence" value="ECO:0007669"/>
    <property type="project" value="UniProtKB-EC"/>
</dbReference>
<dbReference type="EMBL" id="REGW02000011">
    <property type="protein sequence ID" value="KAE8289469.1"/>
    <property type="molecule type" value="Genomic_DNA"/>
</dbReference>
<dbReference type="GO" id="GO:0005737">
    <property type="term" value="C:cytoplasm"/>
    <property type="evidence" value="ECO:0007669"/>
    <property type="project" value="TreeGrafter"/>
</dbReference>
<evidence type="ECO:0000313" key="8">
    <source>
        <dbReference type="EMBL" id="KAE8289469.1"/>
    </source>
</evidence>
<evidence type="ECO:0000256" key="3">
    <source>
        <dbReference type="ARBA" id="ARBA00012485"/>
    </source>
</evidence>
<comment type="caution">
    <text evidence="8">The sequence shown here is derived from an EMBL/GenBank/DDBJ whole genome shotgun (WGS) entry which is preliminary data.</text>
</comment>
<protein>
    <recommendedName>
        <fullName evidence="3">HECT-type E3 ubiquitin transferase</fullName>
        <ecNumber evidence="3">2.3.2.26</ecNumber>
    </recommendedName>
</protein>
<comment type="pathway">
    <text evidence="2">Protein modification; protein ubiquitination.</text>
</comment>
<evidence type="ECO:0000256" key="6">
    <source>
        <dbReference type="PROSITE-ProRule" id="PRU00104"/>
    </source>
</evidence>
<keyword evidence="5 6" id="KW-0833">Ubl conjugation pathway</keyword>
<organism evidence="8 9">
    <name type="scientific">Larimichthys crocea</name>
    <name type="common">Large yellow croaker</name>
    <name type="synonym">Pseudosciaena crocea</name>
    <dbReference type="NCBI Taxonomy" id="215358"/>
    <lineage>
        <taxon>Eukaryota</taxon>
        <taxon>Metazoa</taxon>
        <taxon>Chordata</taxon>
        <taxon>Craniata</taxon>
        <taxon>Vertebrata</taxon>
        <taxon>Euteleostomi</taxon>
        <taxon>Actinopterygii</taxon>
        <taxon>Neopterygii</taxon>
        <taxon>Teleostei</taxon>
        <taxon>Neoteleostei</taxon>
        <taxon>Acanthomorphata</taxon>
        <taxon>Eupercaria</taxon>
        <taxon>Sciaenidae</taxon>
        <taxon>Larimichthys</taxon>
    </lineage>
</organism>
<evidence type="ECO:0000259" key="7">
    <source>
        <dbReference type="PROSITE" id="PS50237"/>
    </source>
</evidence>
<comment type="catalytic activity">
    <reaction evidence="1">
        <text>S-ubiquitinyl-[E2 ubiquitin-conjugating enzyme]-L-cysteine + [acceptor protein]-L-lysine = [E2 ubiquitin-conjugating enzyme]-L-cysteine + N(6)-ubiquitinyl-[acceptor protein]-L-lysine.</text>
        <dbReference type="EC" id="2.3.2.26"/>
    </reaction>
</comment>
<evidence type="ECO:0000313" key="9">
    <source>
        <dbReference type="Proteomes" id="UP000424527"/>
    </source>
</evidence>
<dbReference type="PANTHER" id="PTHR11254:SF440">
    <property type="entry name" value="E3 UBIQUITIN-PROTEIN LIGASE NEDD-4"/>
    <property type="match status" value="1"/>
</dbReference>
<evidence type="ECO:0000256" key="1">
    <source>
        <dbReference type="ARBA" id="ARBA00000885"/>
    </source>
</evidence>